<dbReference type="UniPathway" id="UPA00002">
    <property type="reaction ID" value="UER00468"/>
</dbReference>
<gene>
    <name evidence="7" type="primary">deoC</name>
    <name evidence="8" type="ORF">BET03_00145</name>
</gene>
<evidence type="ECO:0000256" key="7">
    <source>
        <dbReference type="HAMAP-Rule" id="MF_00114"/>
    </source>
</evidence>
<dbReference type="GO" id="GO:0016052">
    <property type="term" value="P:carbohydrate catabolic process"/>
    <property type="evidence" value="ECO:0007669"/>
    <property type="project" value="TreeGrafter"/>
</dbReference>
<protein>
    <recommendedName>
        <fullName evidence="7">Deoxyribose-phosphate aldolase</fullName>
        <shortName evidence="7">DERA</shortName>
        <ecNumber evidence="7">4.1.2.4</ecNumber>
    </recommendedName>
    <alternativeName>
        <fullName evidence="7">2-deoxy-D-ribose 5-phosphate aldolase</fullName>
    </alternativeName>
    <alternativeName>
        <fullName evidence="7">Phosphodeoxyriboaldolase</fullName>
        <shortName evidence="7">Deoxyriboaldolase</shortName>
    </alternativeName>
</protein>
<accession>A0A419T9X2</accession>
<dbReference type="GO" id="GO:0004139">
    <property type="term" value="F:deoxyribose-phosphate aldolase activity"/>
    <property type="evidence" value="ECO:0007669"/>
    <property type="project" value="UniProtKB-UniRule"/>
</dbReference>
<sequence length="223" mass="23978">MKQIASIIDHTILKPDTKKEDVKKICEEAKKYGFASVCVNPYYVKYVKELLKDSNIKVTSVIGFPLGSTLKEVKAFEAKKAVENGADELDMVINIGALKDKDYDTVKEDIEAVVEASGEDTIVKVIIETCLLTDDEKIIASKLAKEAGADFVKTSTGFSTGGATVEDVELMRNTVGEEMGVKASGGVRDIEKAKKMIKAGATRIGASSSVAIVEGQKVDSNGY</sequence>
<comment type="similarity">
    <text evidence="1 7">Belongs to the DeoC/FbaB aldolase family. DeoC type 1 subfamily.</text>
</comment>
<dbReference type="InterPro" id="IPR028581">
    <property type="entry name" value="DeoC_typeI"/>
</dbReference>
<dbReference type="HAMAP" id="MF_00114">
    <property type="entry name" value="DeoC_type1"/>
    <property type="match status" value="1"/>
</dbReference>
<comment type="catalytic activity">
    <reaction evidence="5 7">
        <text>2-deoxy-D-ribose 5-phosphate = D-glyceraldehyde 3-phosphate + acetaldehyde</text>
        <dbReference type="Rhea" id="RHEA:12821"/>
        <dbReference type="ChEBI" id="CHEBI:15343"/>
        <dbReference type="ChEBI" id="CHEBI:59776"/>
        <dbReference type="ChEBI" id="CHEBI:62877"/>
        <dbReference type="EC" id="4.1.2.4"/>
    </reaction>
</comment>
<evidence type="ECO:0000256" key="5">
    <source>
        <dbReference type="ARBA" id="ARBA00048791"/>
    </source>
</evidence>
<dbReference type="InterPro" id="IPR013785">
    <property type="entry name" value="Aldolase_TIM"/>
</dbReference>
<dbReference type="EMBL" id="MCIB01000001">
    <property type="protein sequence ID" value="RKD34279.1"/>
    <property type="molecule type" value="Genomic_DNA"/>
</dbReference>
<comment type="pathway">
    <text evidence="7">Carbohydrate degradation; 2-deoxy-D-ribose 1-phosphate degradation; D-glyceraldehyde 3-phosphate and acetaldehyde from 2-deoxy-alpha-D-ribose 1-phosphate: step 2/2.</text>
</comment>
<organism evidence="8 9">
    <name type="scientific">Thermohalobacter berrensis</name>
    <dbReference type="NCBI Taxonomy" id="99594"/>
    <lineage>
        <taxon>Bacteria</taxon>
        <taxon>Bacillati</taxon>
        <taxon>Bacillota</taxon>
        <taxon>Tissierellia</taxon>
        <taxon>Tissierellales</taxon>
        <taxon>Thermohalobacteraceae</taxon>
        <taxon>Thermohalobacter</taxon>
    </lineage>
</organism>
<dbReference type="Proteomes" id="UP000284177">
    <property type="component" value="Unassembled WGS sequence"/>
</dbReference>
<dbReference type="InterPro" id="IPR011343">
    <property type="entry name" value="DeoC"/>
</dbReference>
<dbReference type="PIRSF" id="PIRSF001357">
    <property type="entry name" value="DeoC"/>
    <property type="match status" value="1"/>
</dbReference>
<dbReference type="SUPFAM" id="SSF51569">
    <property type="entry name" value="Aldolase"/>
    <property type="match status" value="1"/>
</dbReference>
<dbReference type="GO" id="GO:0005737">
    <property type="term" value="C:cytoplasm"/>
    <property type="evidence" value="ECO:0007669"/>
    <property type="project" value="UniProtKB-SubCell"/>
</dbReference>
<dbReference type="InterPro" id="IPR002915">
    <property type="entry name" value="DeoC/FbaB/LacD_aldolase"/>
</dbReference>
<comment type="caution">
    <text evidence="8">The sequence shown here is derived from an EMBL/GenBank/DDBJ whole genome shotgun (WGS) entry which is preliminary data.</text>
</comment>
<name>A0A419T9X2_9FIRM</name>
<evidence type="ECO:0000256" key="1">
    <source>
        <dbReference type="ARBA" id="ARBA00010936"/>
    </source>
</evidence>
<keyword evidence="4 7" id="KW-0704">Schiff base</keyword>
<comment type="function">
    <text evidence="6 7">Catalyzes a reversible aldol reaction between acetaldehyde and D-glyceraldehyde 3-phosphate to generate 2-deoxy-D-ribose 5-phosphate.</text>
</comment>
<dbReference type="CDD" id="cd00959">
    <property type="entry name" value="DeoC"/>
    <property type="match status" value="1"/>
</dbReference>
<evidence type="ECO:0000256" key="6">
    <source>
        <dbReference type="ARBA" id="ARBA00056337"/>
    </source>
</evidence>
<dbReference type="Pfam" id="PF01791">
    <property type="entry name" value="DeoC"/>
    <property type="match status" value="1"/>
</dbReference>
<keyword evidence="3 7" id="KW-0456">Lyase</keyword>
<evidence type="ECO:0000256" key="2">
    <source>
        <dbReference type="ARBA" id="ARBA00022490"/>
    </source>
</evidence>
<dbReference type="PANTHER" id="PTHR10889">
    <property type="entry name" value="DEOXYRIBOSE-PHOSPHATE ALDOLASE"/>
    <property type="match status" value="1"/>
</dbReference>
<dbReference type="RefSeq" id="WP_120166000.1">
    <property type="nucleotide sequence ID" value="NZ_MCIB01000001.1"/>
</dbReference>
<dbReference type="AlphaFoldDB" id="A0A419T9X2"/>
<dbReference type="GO" id="GO:0006018">
    <property type="term" value="P:2-deoxyribose 1-phosphate catabolic process"/>
    <property type="evidence" value="ECO:0007669"/>
    <property type="project" value="UniProtKB-UniRule"/>
</dbReference>
<keyword evidence="2 7" id="KW-0963">Cytoplasm</keyword>
<dbReference type="Gene3D" id="3.20.20.70">
    <property type="entry name" value="Aldolase class I"/>
    <property type="match status" value="1"/>
</dbReference>
<feature type="active site" description="Proton donor/acceptor" evidence="7">
    <location>
        <position position="90"/>
    </location>
</feature>
<proteinExistence type="inferred from homology"/>
<dbReference type="NCBIfam" id="TIGR00126">
    <property type="entry name" value="deoC"/>
    <property type="match status" value="1"/>
</dbReference>
<evidence type="ECO:0000256" key="3">
    <source>
        <dbReference type="ARBA" id="ARBA00023239"/>
    </source>
</evidence>
<dbReference type="SMART" id="SM01133">
    <property type="entry name" value="DeoC"/>
    <property type="match status" value="1"/>
</dbReference>
<feature type="active site" description="Schiff-base intermediate with acetaldehyde" evidence="7">
    <location>
        <position position="153"/>
    </location>
</feature>
<evidence type="ECO:0000256" key="4">
    <source>
        <dbReference type="ARBA" id="ARBA00023270"/>
    </source>
</evidence>
<dbReference type="OrthoDB" id="9778711at2"/>
<dbReference type="PANTHER" id="PTHR10889:SF1">
    <property type="entry name" value="DEOXYRIBOSE-PHOSPHATE ALDOLASE"/>
    <property type="match status" value="1"/>
</dbReference>
<comment type="subcellular location">
    <subcellularLocation>
        <location evidence="7">Cytoplasm</location>
    </subcellularLocation>
</comment>
<reference evidence="8 9" key="1">
    <citation type="submission" date="2016-08" db="EMBL/GenBank/DDBJ databases">
        <title>Novel Firmicutes and Novel Genomes.</title>
        <authorList>
            <person name="Poppleton D.I."/>
            <person name="Gribaldo S."/>
        </authorList>
    </citation>
    <scope>NUCLEOTIDE SEQUENCE [LARGE SCALE GENOMIC DNA]</scope>
    <source>
        <strain evidence="8 9">CTT3</strain>
    </source>
</reference>
<evidence type="ECO:0000313" key="8">
    <source>
        <dbReference type="EMBL" id="RKD34279.1"/>
    </source>
</evidence>
<feature type="active site" description="Proton donor/acceptor" evidence="7">
    <location>
        <position position="182"/>
    </location>
</feature>
<dbReference type="FunFam" id="3.20.20.70:FF:000044">
    <property type="entry name" value="Deoxyribose-phosphate aldolase"/>
    <property type="match status" value="1"/>
</dbReference>
<dbReference type="EC" id="4.1.2.4" evidence="7"/>
<evidence type="ECO:0000313" key="9">
    <source>
        <dbReference type="Proteomes" id="UP000284177"/>
    </source>
</evidence>
<keyword evidence="9" id="KW-1185">Reference proteome</keyword>
<dbReference type="GO" id="GO:0009264">
    <property type="term" value="P:deoxyribonucleotide catabolic process"/>
    <property type="evidence" value="ECO:0007669"/>
    <property type="project" value="UniProtKB-UniRule"/>
</dbReference>